<name>K5DAJ7_RHOBT</name>
<feature type="domain" description="Glycosyltransferase subfamily 4-like N-terminal" evidence="3">
    <location>
        <begin position="77"/>
        <end position="148"/>
    </location>
</feature>
<dbReference type="InterPro" id="IPR001296">
    <property type="entry name" value="Glyco_trans_1"/>
</dbReference>
<dbReference type="RefSeq" id="WP_007334351.1">
    <property type="nucleotide sequence ID" value="NZ_AMCW01000137.1"/>
</dbReference>
<feature type="domain" description="Glycosyl transferase family 1" evidence="2">
    <location>
        <begin position="168"/>
        <end position="323"/>
    </location>
</feature>
<protein>
    <submittedName>
        <fullName evidence="4">Mannosyltransferase</fullName>
    </submittedName>
</protein>
<organism evidence="4 5">
    <name type="scientific">Rhodopirellula baltica SH28</name>
    <dbReference type="NCBI Taxonomy" id="993517"/>
    <lineage>
        <taxon>Bacteria</taxon>
        <taxon>Pseudomonadati</taxon>
        <taxon>Planctomycetota</taxon>
        <taxon>Planctomycetia</taxon>
        <taxon>Pirellulales</taxon>
        <taxon>Pirellulaceae</taxon>
        <taxon>Rhodopirellula</taxon>
    </lineage>
</organism>
<comment type="caution">
    <text evidence="4">The sequence shown here is derived from an EMBL/GenBank/DDBJ whole genome shotgun (WGS) entry which is preliminary data.</text>
</comment>
<dbReference type="Pfam" id="PF13439">
    <property type="entry name" value="Glyco_transf_4"/>
    <property type="match status" value="1"/>
</dbReference>
<dbReference type="Pfam" id="PF00534">
    <property type="entry name" value="Glycos_transf_1"/>
    <property type="match status" value="1"/>
</dbReference>
<evidence type="ECO:0000313" key="4">
    <source>
        <dbReference type="EMBL" id="EKJ99823.1"/>
    </source>
</evidence>
<reference evidence="4 5" key="1">
    <citation type="journal article" date="2013" name="Mar. Genomics">
        <title>Expression of sulfatases in Rhodopirellula baltica and the diversity of sulfatases in the genus Rhodopirellula.</title>
        <authorList>
            <person name="Wegner C.E."/>
            <person name="Richter-Heitmann T."/>
            <person name="Klindworth A."/>
            <person name="Klockow C."/>
            <person name="Richter M."/>
            <person name="Achstetter T."/>
            <person name="Glockner F.O."/>
            <person name="Harder J."/>
        </authorList>
    </citation>
    <scope>NUCLEOTIDE SEQUENCE [LARGE SCALE GENOMIC DNA]</scope>
    <source>
        <strain evidence="4 5">SH28</strain>
    </source>
</reference>
<keyword evidence="1 4" id="KW-0808">Transferase</keyword>
<gene>
    <name evidence="4" type="ORF">RBSH_04907</name>
</gene>
<accession>K5DAJ7</accession>
<dbReference type="PATRIC" id="fig|993517.3.peg.5325"/>
<dbReference type="AlphaFoldDB" id="K5DAJ7"/>
<evidence type="ECO:0000256" key="1">
    <source>
        <dbReference type="ARBA" id="ARBA00022679"/>
    </source>
</evidence>
<evidence type="ECO:0000313" key="5">
    <source>
        <dbReference type="Proteomes" id="UP000007993"/>
    </source>
</evidence>
<dbReference type="Gene3D" id="3.40.50.2000">
    <property type="entry name" value="Glycogen Phosphorylase B"/>
    <property type="match status" value="2"/>
</dbReference>
<dbReference type="EMBL" id="AMCW01000137">
    <property type="protein sequence ID" value="EKJ99823.1"/>
    <property type="molecule type" value="Genomic_DNA"/>
</dbReference>
<dbReference type="GO" id="GO:0016757">
    <property type="term" value="F:glycosyltransferase activity"/>
    <property type="evidence" value="ECO:0007669"/>
    <property type="project" value="UniProtKB-KW"/>
</dbReference>
<evidence type="ECO:0000259" key="3">
    <source>
        <dbReference type="Pfam" id="PF13439"/>
    </source>
</evidence>
<dbReference type="InterPro" id="IPR028098">
    <property type="entry name" value="Glyco_trans_4-like_N"/>
</dbReference>
<sequence>MNSLVINSRTSFKKTTGAQRYLRELVARFPVDSFTEVHPANSLQGGIGHAWEQFVLPTLCKKKTLWSPSNNGPLSVKRQVLTIHDIVPLDHPEWVNKKLAKWLRWLLPRLAKRVEHIITVSEYSKQRIVDRLGVPEQKVSVIYNGVDDRFKAIRSIDIETSISDLPHLPEKYILSLGSIEPRKNISRLLQAWKLAQIELPADIFLVIAGGMGDKHIFGKEAEHAWPDRTVPLGYVDDTLLPALYKHAMAFTYVSEYEGFGLPVAEAMSCGTVPIASSKTSLPEVVGKAGLLVDPHDIEEIAQALINICVDSELRNRLRNCAQKQIRLFDWDKAARDTFSILSSV</sequence>
<dbReference type="PANTHER" id="PTHR46401:SF2">
    <property type="entry name" value="GLYCOSYLTRANSFERASE WBBK-RELATED"/>
    <property type="match status" value="1"/>
</dbReference>
<dbReference type="Proteomes" id="UP000007993">
    <property type="component" value="Unassembled WGS sequence"/>
</dbReference>
<evidence type="ECO:0000259" key="2">
    <source>
        <dbReference type="Pfam" id="PF00534"/>
    </source>
</evidence>
<dbReference type="GO" id="GO:0009103">
    <property type="term" value="P:lipopolysaccharide biosynthetic process"/>
    <property type="evidence" value="ECO:0007669"/>
    <property type="project" value="TreeGrafter"/>
</dbReference>
<dbReference type="CDD" id="cd03809">
    <property type="entry name" value="GT4_MtfB-like"/>
    <property type="match status" value="1"/>
</dbReference>
<proteinExistence type="predicted"/>
<dbReference type="SUPFAM" id="SSF53756">
    <property type="entry name" value="UDP-Glycosyltransferase/glycogen phosphorylase"/>
    <property type="match status" value="1"/>
</dbReference>
<dbReference type="PANTHER" id="PTHR46401">
    <property type="entry name" value="GLYCOSYLTRANSFERASE WBBK-RELATED"/>
    <property type="match status" value="1"/>
</dbReference>
<keyword evidence="4" id="KW-0328">Glycosyltransferase</keyword>